<dbReference type="EnsemblMetazoa" id="ISCW007790-RA">
    <property type="protein sequence ID" value="ISCW007790-PA"/>
    <property type="gene ID" value="ISCW007790"/>
</dbReference>
<protein>
    <submittedName>
        <fullName evidence="1 2">Uncharacterized protein</fullName>
    </submittedName>
</protein>
<reference evidence="1 3" key="1">
    <citation type="submission" date="2008-03" db="EMBL/GenBank/DDBJ databases">
        <title>Annotation of Ixodes scapularis.</title>
        <authorList>
            <consortium name="Ixodes scapularis Genome Project Consortium"/>
            <person name="Caler E."/>
            <person name="Hannick L.I."/>
            <person name="Bidwell S."/>
            <person name="Joardar V."/>
            <person name="Thiagarajan M."/>
            <person name="Amedeo P."/>
            <person name="Galinsky K.J."/>
            <person name="Schobel S."/>
            <person name="Inman J."/>
            <person name="Hostetler J."/>
            <person name="Miller J."/>
            <person name="Hammond M."/>
            <person name="Megy K."/>
            <person name="Lawson D."/>
            <person name="Kodira C."/>
            <person name="Sutton G."/>
            <person name="Meyer J."/>
            <person name="Hill C.A."/>
            <person name="Birren B."/>
            <person name="Nene V."/>
            <person name="Collins F."/>
            <person name="Alarcon-Chaidez F."/>
            <person name="Wikel S."/>
            <person name="Strausberg R."/>
        </authorList>
    </citation>
    <scope>NUCLEOTIDE SEQUENCE [LARGE SCALE GENOMIC DNA]</scope>
    <source>
        <strain evidence="3">Wikel</strain>
        <strain evidence="1">Wikel colony</strain>
    </source>
</reference>
<dbReference type="AlphaFoldDB" id="B7PWF3"/>
<dbReference type="HOGENOM" id="CLU_2778679_0_0_1"/>
<evidence type="ECO:0000313" key="1">
    <source>
        <dbReference type="EMBL" id="EEC10925.1"/>
    </source>
</evidence>
<accession>B7PWF3</accession>
<dbReference type="Proteomes" id="UP000001555">
    <property type="component" value="Unassembled WGS sequence"/>
</dbReference>
<dbReference type="VEuPathDB" id="VectorBase:ISCW007790"/>
<name>B7PWF3_IXOSC</name>
<dbReference type="EMBL" id="ABJB010324017">
    <property type="status" value="NOT_ANNOTATED_CDS"/>
    <property type="molecule type" value="Genomic_DNA"/>
</dbReference>
<dbReference type="VEuPathDB" id="VectorBase:ISCI007790"/>
<gene>
    <name evidence="1" type="ORF">IscW_ISCW007790</name>
</gene>
<dbReference type="EMBL" id="ABJB010368614">
    <property type="status" value="NOT_ANNOTATED_CDS"/>
    <property type="molecule type" value="Genomic_DNA"/>
</dbReference>
<organism>
    <name type="scientific">Ixodes scapularis</name>
    <name type="common">Black-legged tick</name>
    <name type="synonym">Deer tick</name>
    <dbReference type="NCBI Taxonomy" id="6945"/>
    <lineage>
        <taxon>Eukaryota</taxon>
        <taxon>Metazoa</taxon>
        <taxon>Ecdysozoa</taxon>
        <taxon>Arthropoda</taxon>
        <taxon>Chelicerata</taxon>
        <taxon>Arachnida</taxon>
        <taxon>Acari</taxon>
        <taxon>Parasitiformes</taxon>
        <taxon>Ixodida</taxon>
        <taxon>Ixodoidea</taxon>
        <taxon>Ixodidae</taxon>
        <taxon>Ixodinae</taxon>
        <taxon>Ixodes</taxon>
    </lineage>
</organism>
<evidence type="ECO:0000313" key="2">
    <source>
        <dbReference type="EnsemblMetazoa" id="ISCW007790-PA"/>
    </source>
</evidence>
<evidence type="ECO:0000313" key="3">
    <source>
        <dbReference type="Proteomes" id="UP000001555"/>
    </source>
</evidence>
<dbReference type="EMBL" id="ABJB010066877">
    <property type="status" value="NOT_ANNOTATED_CDS"/>
    <property type="molecule type" value="Genomic_DNA"/>
</dbReference>
<dbReference type="PaxDb" id="6945-B7PWF3"/>
<dbReference type="InParanoid" id="B7PWF3"/>
<sequence>MNAVASSVAAGVTPLISLADVSHDDDFVSGPLALLFPSIEERVISFSSKYCSNLPRNHTFSMYDEKLIR</sequence>
<reference evidence="2" key="2">
    <citation type="submission" date="2020-05" db="UniProtKB">
        <authorList>
            <consortium name="EnsemblMetazoa"/>
        </authorList>
    </citation>
    <scope>IDENTIFICATION</scope>
    <source>
        <strain evidence="2">wikel</strain>
    </source>
</reference>
<keyword evidence="3" id="KW-1185">Reference proteome</keyword>
<dbReference type="EMBL" id="DS807756">
    <property type="protein sequence ID" value="EEC10925.1"/>
    <property type="molecule type" value="Genomic_DNA"/>
</dbReference>
<proteinExistence type="predicted"/>